<comment type="caution">
    <text evidence="2">The sequence shown here is derived from an EMBL/GenBank/DDBJ whole genome shotgun (WGS) entry which is preliminary data.</text>
</comment>
<sequence>MHLRGRFLGRWIAEVFVPWYEITRDELPDCWPLHRPALVELSWLRSAHAQAYLRSAPPSAAGEWHQRWRPGAVDRLRTVIDRNLCGPGFHLVPEAERPAPHLPPGPDGRRIPPGRQLALPQH</sequence>
<proteinExistence type="predicted"/>
<evidence type="ECO:0000313" key="2">
    <source>
        <dbReference type="EMBL" id="MFC5947467.1"/>
    </source>
</evidence>
<protein>
    <recommendedName>
        <fullName evidence="4">PaaX-like C-terminal domain-containing protein</fullName>
    </recommendedName>
</protein>
<feature type="region of interest" description="Disordered" evidence="1">
    <location>
        <begin position="91"/>
        <end position="122"/>
    </location>
</feature>
<dbReference type="Proteomes" id="UP001596119">
    <property type="component" value="Unassembled WGS sequence"/>
</dbReference>
<evidence type="ECO:0008006" key="4">
    <source>
        <dbReference type="Google" id="ProtNLM"/>
    </source>
</evidence>
<name>A0ABW1I1G2_9PSEU</name>
<organism evidence="2 3">
    <name type="scientific">Pseudonocardia lutea</name>
    <dbReference type="NCBI Taxonomy" id="2172015"/>
    <lineage>
        <taxon>Bacteria</taxon>
        <taxon>Bacillati</taxon>
        <taxon>Actinomycetota</taxon>
        <taxon>Actinomycetes</taxon>
        <taxon>Pseudonocardiales</taxon>
        <taxon>Pseudonocardiaceae</taxon>
        <taxon>Pseudonocardia</taxon>
    </lineage>
</organism>
<dbReference type="EMBL" id="JBHSQK010000007">
    <property type="protein sequence ID" value="MFC5947467.1"/>
    <property type="molecule type" value="Genomic_DNA"/>
</dbReference>
<keyword evidence="3" id="KW-1185">Reference proteome</keyword>
<accession>A0ABW1I1G2</accession>
<gene>
    <name evidence="2" type="ORF">ACFQH9_04155</name>
</gene>
<dbReference type="RefSeq" id="WP_379564349.1">
    <property type="nucleotide sequence ID" value="NZ_JBHSQK010000007.1"/>
</dbReference>
<reference evidence="3" key="1">
    <citation type="journal article" date="2019" name="Int. J. Syst. Evol. Microbiol.">
        <title>The Global Catalogue of Microorganisms (GCM) 10K type strain sequencing project: providing services to taxonomists for standard genome sequencing and annotation.</title>
        <authorList>
            <consortium name="The Broad Institute Genomics Platform"/>
            <consortium name="The Broad Institute Genome Sequencing Center for Infectious Disease"/>
            <person name="Wu L."/>
            <person name="Ma J."/>
        </authorList>
    </citation>
    <scope>NUCLEOTIDE SEQUENCE [LARGE SCALE GENOMIC DNA]</scope>
    <source>
        <strain evidence="3">CGMCC 4.7397</strain>
    </source>
</reference>
<evidence type="ECO:0000313" key="3">
    <source>
        <dbReference type="Proteomes" id="UP001596119"/>
    </source>
</evidence>
<evidence type="ECO:0000256" key="1">
    <source>
        <dbReference type="SAM" id="MobiDB-lite"/>
    </source>
</evidence>